<gene>
    <name evidence="2" type="ORF">VNO77_25291</name>
</gene>
<comment type="caution">
    <text evidence="2">The sequence shown here is derived from an EMBL/GenBank/DDBJ whole genome shotgun (WGS) entry which is preliminary data.</text>
</comment>
<feature type="transmembrane region" description="Helical" evidence="1">
    <location>
        <begin position="47"/>
        <end position="67"/>
    </location>
</feature>
<accession>A0AAN9LBA3</accession>
<feature type="transmembrane region" description="Helical" evidence="1">
    <location>
        <begin position="16"/>
        <end position="35"/>
    </location>
</feature>
<keyword evidence="1" id="KW-0472">Membrane</keyword>
<keyword evidence="1" id="KW-0812">Transmembrane</keyword>
<sequence>MVYQSSLVYLCIKSGNYLLGLCIGTILLVLLYSFHYYKGSISFEKYLFSYLLLTFGLSVLNSFIFGASRPIRRFIMG</sequence>
<organism evidence="2 3">
    <name type="scientific">Canavalia gladiata</name>
    <name type="common">Sword bean</name>
    <name type="synonym">Dolichos gladiatus</name>
    <dbReference type="NCBI Taxonomy" id="3824"/>
    <lineage>
        <taxon>Eukaryota</taxon>
        <taxon>Viridiplantae</taxon>
        <taxon>Streptophyta</taxon>
        <taxon>Embryophyta</taxon>
        <taxon>Tracheophyta</taxon>
        <taxon>Spermatophyta</taxon>
        <taxon>Magnoliopsida</taxon>
        <taxon>eudicotyledons</taxon>
        <taxon>Gunneridae</taxon>
        <taxon>Pentapetalae</taxon>
        <taxon>rosids</taxon>
        <taxon>fabids</taxon>
        <taxon>Fabales</taxon>
        <taxon>Fabaceae</taxon>
        <taxon>Papilionoideae</taxon>
        <taxon>50 kb inversion clade</taxon>
        <taxon>NPAAA clade</taxon>
        <taxon>indigoferoid/millettioid clade</taxon>
        <taxon>Phaseoleae</taxon>
        <taxon>Canavalia</taxon>
    </lineage>
</organism>
<reference evidence="2 3" key="1">
    <citation type="submission" date="2024-01" db="EMBL/GenBank/DDBJ databases">
        <title>The genomes of 5 underutilized Papilionoideae crops provide insights into root nodulation and disease resistanc.</title>
        <authorList>
            <person name="Jiang F."/>
        </authorList>
    </citation>
    <scope>NUCLEOTIDE SEQUENCE [LARGE SCALE GENOMIC DNA]</scope>
    <source>
        <strain evidence="2">LVBAO_FW01</strain>
        <tissue evidence="2">Leaves</tissue>
    </source>
</reference>
<dbReference type="EMBL" id="JAYMYQ010000005">
    <property type="protein sequence ID" value="KAK7331078.1"/>
    <property type="molecule type" value="Genomic_DNA"/>
</dbReference>
<evidence type="ECO:0000313" key="3">
    <source>
        <dbReference type="Proteomes" id="UP001367508"/>
    </source>
</evidence>
<dbReference type="AlphaFoldDB" id="A0AAN9LBA3"/>
<dbReference type="Proteomes" id="UP001367508">
    <property type="component" value="Unassembled WGS sequence"/>
</dbReference>
<keyword evidence="3" id="KW-1185">Reference proteome</keyword>
<evidence type="ECO:0000256" key="1">
    <source>
        <dbReference type="SAM" id="Phobius"/>
    </source>
</evidence>
<proteinExistence type="predicted"/>
<evidence type="ECO:0000313" key="2">
    <source>
        <dbReference type="EMBL" id="KAK7331078.1"/>
    </source>
</evidence>
<keyword evidence="1" id="KW-1133">Transmembrane helix</keyword>
<protein>
    <submittedName>
        <fullName evidence="2">Uncharacterized protein</fullName>
    </submittedName>
</protein>
<name>A0AAN9LBA3_CANGL</name>